<dbReference type="AlphaFoldDB" id="A0AAN7HPA0"/>
<dbReference type="Proteomes" id="UP001304243">
    <property type="component" value="Unassembled WGS sequence"/>
</dbReference>
<accession>A0AAN7HPA0</accession>
<keyword evidence="2" id="KW-0436">Ligase</keyword>
<gene>
    <name evidence="2" type="primary">PYC1_2</name>
    <name evidence="2" type="ORF">ATC70_009048</name>
</gene>
<organism evidence="2 3">
    <name type="scientific">Mucor velutinosus</name>
    <dbReference type="NCBI Taxonomy" id="708070"/>
    <lineage>
        <taxon>Eukaryota</taxon>
        <taxon>Fungi</taxon>
        <taxon>Fungi incertae sedis</taxon>
        <taxon>Mucoromycota</taxon>
        <taxon>Mucoromycotina</taxon>
        <taxon>Mucoromycetes</taxon>
        <taxon>Mucorales</taxon>
        <taxon>Mucorineae</taxon>
        <taxon>Mucoraceae</taxon>
        <taxon>Mucor</taxon>
    </lineage>
</organism>
<dbReference type="GO" id="GO:0004736">
    <property type="term" value="F:pyruvate carboxylase activity"/>
    <property type="evidence" value="ECO:0007669"/>
    <property type="project" value="UniProtKB-EC"/>
</dbReference>
<comment type="caution">
    <text evidence="2">The sequence shown here is derived from an EMBL/GenBank/DDBJ whole genome shotgun (WGS) entry which is preliminary data.</text>
</comment>
<keyword evidence="3" id="KW-1185">Reference proteome</keyword>
<reference evidence="2 3" key="1">
    <citation type="submission" date="2022-11" db="EMBL/GenBank/DDBJ databases">
        <title>Mucor velutinosus strain NIH1002 WGS.</title>
        <authorList>
            <person name="Subramanian P."/>
            <person name="Mullikin J.C."/>
            <person name="Segre J.A."/>
            <person name="Zelazny A.M."/>
        </authorList>
    </citation>
    <scope>NUCLEOTIDE SEQUENCE [LARGE SCALE GENOMIC DNA]</scope>
    <source>
        <strain evidence="2 3">NIH1002</strain>
    </source>
</reference>
<dbReference type="RefSeq" id="XP_064685490.1">
    <property type="nucleotide sequence ID" value="XM_064828288.1"/>
</dbReference>
<protein>
    <submittedName>
        <fullName evidence="2">Pyruvate carboxylase</fullName>
        <ecNumber evidence="2">6.4.1.1</ecNumber>
    </submittedName>
</protein>
<sequence>MSITTSCLITSNAACRKRKRSLGSHVRFSTQPQSIIYTYSQSDYDRSGLSSPEIQTQHDKQKFILALAINFVGSVASPPSPPAEQPAFVKKSKNKRPKLSIDTTNLQGPLYFTNMTTNHQKKALASPPSPVEGVDELEELDIITKENTRRNSLPLVL</sequence>
<name>A0AAN7HPA0_9FUNG</name>
<keyword evidence="2" id="KW-0670">Pyruvate</keyword>
<dbReference type="GeneID" id="89952734"/>
<feature type="region of interest" description="Disordered" evidence="1">
    <location>
        <begin position="76"/>
        <end position="102"/>
    </location>
</feature>
<dbReference type="EC" id="6.4.1.1" evidence="2"/>
<dbReference type="EMBL" id="JASEJX010000012">
    <property type="protein sequence ID" value="KAK4518824.1"/>
    <property type="molecule type" value="Genomic_DNA"/>
</dbReference>
<proteinExistence type="predicted"/>
<evidence type="ECO:0000256" key="1">
    <source>
        <dbReference type="SAM" id="MobiDB-lite"/>
    </source>
</evidence>
<evidence type="ECO:0000313" key="2">
    <source>
        <dbReference type="EMBL" id="KAK4518824.1"/>
    </source>
</evidence>
<evidence type="ECO:0000313" key="3">
    <source>
        <dbReference type="Proteomes" id="UP001304243"/>
    </source>
</evidence>